<reference evidence="3 4" key="1">
    <citation type="submission" date="2019-06" db="EMBL/GenBank/DDBJ databases">
        <title>Echinicola alkalisoli sp. nov. isolated from saline soil.</title>
        <authorList>
            <person name="Sun J.-Q."/>
            <person name="Xu L."/>
        </authorList>
    </citation>
    <scope>NUCLEOTIDE SEQUENCE [LARGE SCALE GENOMIC DNA]</scope>
    <source>
        <strain evidence="3 4">LN3S3</strain>
    </source>
</reference>
<evidence type="ECO:0000256" key="2">
    <source>
        <dbReference type="ARBA" id="ARBA00023002"/>
    </source>
</evidence>
<dbReference type="RefSeq" id="WP_141614420.1">
    <property type="nucleotide sequence ID" value="NZ_CP041253.1"/>
</dbReference>
<accession>A0A514CH83</accession>
<dbReference type="PROSITE" id="PS00061">
    <property type="entry name" value="ADH_SHORT"/>
    <property type="match status" value="1"/>
</dbReference>
<dbReference type="InterPro" id="IPR036291">
    <property type="entry name" value="NAD(P)-bd_dom_sf"/>
</dbReference>
<evidence type="ECO:0000313" key="4">
    <source>
        <dbReference type="Proteomes" id="UP000316614"/>
    </source>
</evidence>
<dbReference type="KEGG" id="echi:FKX85_09065"/>
<dbReference type="PRINTS" id="PR00080">
    <property type="entry name" value="SDRFAMILY"/>
</dbReference>
<evidence type="ECO:0000256" key="1">
    <source>
        <dbReference type="ARBA" id="ARBA00006484"/>
    </source>
</evidence>
<gene>
    <name evidence="3" type="ORF">FKX85_09065</name>
</gene>
<dbReference type="PANTHER" id="PTHR43639">
    <property type="entry name" value="OXIDOREDUCTASE, SHORT-CHAIN DEHYDROGENASE/REDUCTASE FAMILY (AFU_ORTHOLOGUE AFUA_5G02870)"/>
    <property type="match status" value="1"/>
</dbReference>
<keyword evidence="4" id="KW-1185">Reference proteome</keyword>
<dbReference type="InterPro" id="IPR020904">
    <property type="entry name" value="Sc_DH/Rdtase_CS"/>
</dbReference>
<keyword evidence="2 3" id="KW-0560">Oxidoreductase</keyword>
<dbReference type="PRINTS" id="PR00081">
    <property type="entry name" value="GDHRDH"/>
</dbReference>
<dbReference type="NCBIfam" id="NF009466">
    <property type="entry name" value="PRK12826.1-2"/>
    <property type="match status" value="1"/>
</dbReference>
<dbReference type="Gene3D" id="3.40.50.720">
    <property type="entry name" value="NAD(P)-binding Rossmann-like Domain"/>
    <property type="match status" value="1"/>
</dbReference>
<dbReference type="GO" id="GO:0047936">
    <property type="term" value="F:glucose 1-dehydrogenase [NAD(P)+] activity"/>
    <property type="evidence" value="ECO:0007669"/>
    <property type="project" value="UniProtKB-EC"/>
</dbReference>
<evidence type="ECO:0000313" key="3">
    <source>
        <dbReference type="EMBL" id="QDH79173.1"/>
    </source>
</evidence>
<dbReference type="Pfam" id="PF13561">
    <property type="entry name" value="adh_short_C2"/>
    <property type="match status" value="1"/>
</dbReference>
<dbReference type="EC" id="1.1.1.47" evidence="3"/>
<protein>
    <submittedName>
        <fullName evidence="3">Glucose 1-dehydrogenase</fullName>
        <ecNumber evidence="3">1.1.1.47</ecNumber>
    </submittedName>
</protein>
<dbReference type="PANTHER" id="PTHR43639:SF1">
    <property type="entry name" value="SHORT-CHAIN DEHYDROGENASE_REDUCTASE FAMILY PROTEIN"/>
    <property type="match status" value="1"/>
</dbReference>
<dbReference type="AlphaFoldDB" id="A0A514CH83"/>
<sequence>MNISKTNRPVAIVTGGASGLGMATAKKLCDNSIKTIIIGRNRTKLVKAQEELGPNCHYYAFDLNDLKNIPELIRSIIADHGKIDILVNNAGINMKKPFMEVTDEEFQQIITTNVSAVFSLSREVAKIMTSQKSGTIVNISSMASQYGIPKVIAYTASKSAIEGMTKAMAVELSPLGIRVNCVAPGFIATEMSAKALNGDPERKQKVLSRTPMGALGNPEHIADAVYYLASESASYVTGTVLPVDGGNSIGF</sequence>
<comment type="similarity">
    <text evidence="1">Belongs to the short-chain dehydrogenases/reductases (SDR) family.</text>
</comment>
<organism evidence="3 4">
    <name type="scientific">Echinicola soli</name>
    <dbReference type="NCBI Taxonomy" id="2591634"/>
    <lineage>
        <taxon>Bacteria</taxon>
        <taxon>Pseudomonadati</taxon>
        <taxon>Bacteroidota</taxon>
        <taxon>Cytophagia</taxon>
        <taxon>Cytophagales</taxon>
        <taxon>Cyclobacteriaceae</taxon>
        <taxon>Echinicola</taxon>
    </lineage>
</organism>
<dbReference type="EMBL" id="CP041253">
    <property type="protein sequence ID" value="QDH79173.1"/>
    <property type="molecule type" value="Genomic_DNA"/>
</dbReference>
<name>A0A514CH83_9BACT</name>
<proteinExistence type="inferred from homology"/>
<dbReference type="NCBIfam" id="NF005559">
    <property type="entry name" value="PRK07231.1"/>
    <property type="match status" value="1"/>
</dbReference>
<dbReference type="SUPFAM" id="SSF51735">
    <property type="entry name" value="NAD(P)-binding Rossmann-fold domains"/>
    <property type="match status" value="1"/>
</dbReference>
<dbReference type="Proteomes" id="UP000316614">
    <property type="component" value="Chromosome"/>
</dbReference>
<dbReference type="FunFam" id="3.40.50.720:FF:000084">
    <property type="entry name" value="Short-chain dehydrogenase reductase"/>
    <property type="match status" value="1"/>
</dbReference>
<dbReference type="OrthoDB" id="9804104at2"/>
<dbReference type="InterPro" id="IPR002347">
    <property type="entry name" value="SDR_fam"/>
</dbReference>